<keyword evidence="1" id="KW-0472">Membrane</keyword>
<evidence type="ECO:0000256" key="1">
    <source>
        <dbReference type="SAM" id="Phobius"/>
    </source>
</evidence>
<evidence type="ECO:0000259" key="2">
    <source>
        <dbReference type="Pfam" id="PF13559"/>
    </source>
</evidence>
<evidence type="ECO:0000313" key="4">
    <source>
        <dbReference type="Proteomes" id="UP001500326"/>
    </source>
</evidence>
<dbReference type="Pfam" id="PF13559">
    <property type="entry name" value="DUF4129"/>
    <property type="match status" value="1"/>
</dbReference>
<name>A0ABN2SFM9_9MICO</name>
<gene>
    <name evidence="3" type="ORF">GCM10009777_18960</name>
</gene>
<keyword evidence="4" id="KW-1185">Reference proteome</keyword>
<comment type="caution">
    <text evidence="3">The sequence shown here is derived from an EMBL/GenBank/DDBJ whole genome shotgun (WGS) entry which is preliminary data.</text>
</comment>
<reference evidence="3 4" key="1">
    <citation type="journal article" date="2019" name="Int. J. Syst. Evol. Microbiol.">
        <title>The Global Catalogue of Microorganisms (GCM) 10K type strain sequencing project: providing services to taxonomists for standard genome sequencing and annotation.</title>
        <authorList>
            <consortium name="The Broad Institute Genomics Platform"/>
            <consortium name="The Broad Institute Genome Sequencing Center for Infectious Disease"/>
            <person name="Wu L."/>
            <person name="Ma J."/>
        </authorList>
    </citation>
    <scope>NUCLEOTIDE SEQUENCE [LARGE SCALE GENOMIC DNA]</scope>
    <source>
        <strain evidence="3 4">JCM 14902</strain>
    </source>
</reference>
<keyword evidence="1" id="KW-0812">Transmembrane</keyword>
<sequence length="229" mass="24316">MGLTATVAGLRTRLADVGPLTPSGDEARRLAENELAKPVYQAAEPTVIDRIARAVGQFFERLFQVELGGGWGSAFAIVATILVVILIVVAFIVWGRPRAVRRAAAPPAALFGETESRSADELRRDAASRASMGEWDAAVVLRFRALARGVIERGAVDTPPGATVHAFARAAGRAFPSAAVELEAAATAFDDVRYLRRPGTAELYRRVAEIDDLVVATRPVDADSAGVPV</sequence>
<feature type="domain" description="Protein-glutamine gamma-glutamyltransferase-like C-terminal" evidence="2">
    <location>
        <begin position="142"/>
        <end position="210"/>
    </location>
</feature>
<accession>A0ABN2SFM9</accession>
<protein>
    <submittedName>
        <fullName evidence="3">DUF4129 domain-containing protein</fullName>
    </submittedName>
</protein>
<dbReference type="EMBL" id="BAAAOH010000001">
    <property type="protein sequence ID" value="GAA1985193.1"/>
    <property type="molecule type" value="Genomic_DNA"/>
</dbReference>
<dbReference type="Proteomes" id="UP001500326">
    <property type="component" value="Unassembled WGS sequence"/>
</dbReference>
<organism evidence="3 4">
    <name type="scientific">Microbacterium pumilum</name>
    <dbReference type="NCBI Taxonomy" id="344165"/>
    <lineage>
        <taxon>Bacteria</taxon>
        <taxon>Bacillati</taxon>
        <taxon>Actinomycetota</taxon>
        <taxon>Actinomycetes</taxon>
        <taxon>Micrococcales</taxon>
        <taxon>Microbacteriaceae</taxon>
        <taxon>Microbacterium</taxon>
    </lineage>
</organism>
<feature type="transmembrane region" description="Helical" evidence="1">
    <location>
        <begin position="71"/>
        <end position="94"/>
    </location>
</feature>
<dbReference type="InterPro" id="IPR025403">
    <property type="entry name" value="TgpA-like_C"/>
</dbReference>
<keyword evidence="1" id="KW-1133">Transmembrane helix</keyword>
<evidence type="ECO:0000313" key="3">
    <source>
        <dbReference type="EMBL" id="GAA1985193.1"/>
    </source>
</evidence>
<dbReference type="RefSeq" id="WP_344061008.1">
    <property type="nucleotide sequence ID" value="NZ_BAAAOH010000001.1"/>
</dbReference>
<proteinExistence type="predicted"/>